<accession>A0A922P2C8</accession>
<evidence type="ECO:0000313" key="1">
    <source>
        <dbReference type="EMBL" id="KEQ04800.1"/>
    </source>
</evidence>
<comment type="caution">
    <text evidence="1">The sequence shown here is derived from an EMBL/GenBank/DDBJ whole genome shotgun (WGS) entry which is preliminary data.</text>
</comment>
<reference evidence="1 2" key="1">
    <citation type="submission" date="2014-06" db="EMBL/GenBank/DDBJ databases">
        <title>Rhizobium pelagicum/R2-400B4.</title>
        <authorList>
            <person name="Kimes N.E."/>
            <person name="Lopez-Perez M."/>
        </authorList>
    </citation>
    <scope>NUCLEOTIDE SEQUENCE [LARGE SCALE GENOMIC DNA]</scope>
    <source>
        <strain evidence="1 2">R2-400B4</strain>
    </source>
</reference>
<dbReference type="AlphaFoldDB" id="A0A922P2C8"/>
<name>A0A922P2C8_9HYPH</name>
<organism evidence="1 2">
    <name type="scientific">Pseudorhizobium pelagicum</name>
    <dbReference type="NCBI Taxonomy" id="1509405"/>
    <lineage>
        <taxon>Bacteria</taxon>
        <taxon>Pseudomonadati</taxon>
        <taxon>Pseudomonadota</taxon>
        <taxon>Alphaproteobacteria</taxon>
        <taxon>Hyphomicrobiales</taxon>
        <taxon>Rhizobiaceae</taxon>
        <taxon>Rhizobium/Agrobacterium group</taxon>
        <taxon>Pseudorhizobium</taxon>
    </lineage>
</organism>
<protein>
    <submittedName>
        <fullName evidence="1">Uncharacterized protein</fullName>
    </submittedName>
</protein>
<keyword evidence="2" id="KW-1185">Reference proteome</keyword>
<dbReference type="Proteomes" id="UP000052167">
    <property type="component" value="Unassembled WGS sequence"/>
</dbReference>
<evidence type="ECO:0000313" key="2">
    <source>
        <dbReference type="Proteomes" id="UP000052167"/>
    </source>
</evidence>
<gene>
    <name evidence="1" type="ORF">GV68_12530</name>
</gene>
<proteinExistence type="predicted"/>
<dbReference type="EMBL" id="JOKJ01000023">
    <property type="protein sequence ID" value="KEQ04800.1"/>
    <property type="molecule type" value="Genomic_DNA"/>
</dbReference>
<sequence>MNWERIQNDAEAAGCMFRLLGSDQDLSHATAWFEAQGFDVHERFSSANPSVERDGKKRVAAQYSIRKNGPKFPARGAVRRMFRSISYSMSINSTWSPDGKQLLGVTVSYLTL</sequence>